<accession>A0A1F5NPE8</accession>
<dbReference type="AlphaFoldDB" id="A0A1F5NPE8"/>
<protein>
    <submittedName>
        <fullName evidence="1">Uncharacterized protein</fullName>
    </submittedName>
</protein>
<reference evidence="1 2" key="1">
    <citation type="journal article" date="2016" name="Nat. Commun.">
        <title>Thousands of microbial genomes shed light on interconnected biogeochemical processes in an aquifer system.</title>
        <authorList>
            <person name="Anantharaman K."/>
            <person name="Brown C.T."/>
            <person name="Hug L.A."/>
            <person name="Sharon I."/>
            <person name="Castelle C.J."/>
            <person name="Probst A.J."/>
            <person name="Thomas B.C."/>
            <person name="Singh A."/>
            <person name="Wilkins M.J."/>
            <person name="Karaoz U."/>
            <person name="Brodie E.L."/>
            <person name="Williams K.H."/>
            <person name="Hubbard S.S."/>
            <person name="Banfield J.F."/>
        </authorList>
    </citation>
    <scope>NUCLEOTIDE SEQUENCE [LARGE SCALE GENOMIC DNA]</scope>
</reference>
<proteinExistence type="predicted"/>
<evidence type="ECO:0000313" key="1">
    <source>
        <dbReference type="EMBL" id="OGE79250.1"/>
    </source>
</evidence>
<dbReference type="STRING" id="1817824.A2751_04640"/>
<dbReference type="EMBL" id="MFEK01000006">
    <property type="protein sequence ID" value="OGE79250.1"/>
    <property type="molecule type" value="Genomic_DNA"/>
</dbReference>
<name>A0A1F5NPE8_9BACT</name>
<organism evidence="1 2">
    <name type="scientific">Candidatus Doudnabacteria bacterium RIFCSPHIGHO2_01_FULL_46_14</name>
    <dbReference type="NCBI Taxonomy" id="1817824"/>
    <lineage>
        <taxon>Bacteria</taxon>
        <taxon>Candidatus Doudnaibacteriota</taxon>
    </lineage>
</organism>
<comment type="caution">
    <text evidence="1">The sequence shown here is derived from an EMBL/GenBank/DDBJ whole genome shotgun (WGS) entry which is preliminary data.</text>
</comment>
<sequence length="125" mass="13773">MKAIVIFLVPQELVTEFLAQNNVSLLFAAETTLHAELRLAVDLQGFQMTVATAVSDKQNVVGVLSFSQARTGVGERLLAYPVESARAMSQEAGFEFQVIDPEKPLAESCNALARKMRLRLYADWA</sequence>
<evidence type="ECO:0000313" key="2">
    <source>
        <dbReference type="Proteomes" id="UP000176864"/>
    </source>
</evidence>
<gene>
    <name evidence="1" type="ORF">A2751_04640</name>
</gene>
<dbReference type="Proteomes" id="UP000176864">
    <property type="component" value="Unassembled WGS sequence"/>
</dbReference>